<dbReference type="AlphaFoldDB" id="A0A699TA67"/>
<protein>
    <submittedName>
        <fullName evidence="2">Uncharacterized protein</fullName>
    </submittedName>
</protein>
<gene>
    <name evidence="2" type="ORF">Tci_878689</name>
</gene>
<feature type="compositionally biased region" description="Polar residues" evidence="1">
    <location>
        <begin position="53"/>
        <end position="64"/>
    </location>
</feature>
<evidence type="ECO:0000256" key="1">
    <source>
        <dbReference type="SAM" id="MobiDB-lite"/>
    </source>
</evidence>
<feature type="region of interest" description="Disordered" evidence="1">
    <location>
        <begin position="40"/>
        <end position="78"/>
    </location>
</feature>
<dbReference type="EMBL" id="BKCJ011226844">
    <property type="protein sequence ID" value="GFD06720.1"/>
    <property type="molecule type" value="Genomic_DNA"/>
</dbReference>
<feature type="non-terminal residue" evidence="2">
    <location>
        <position position="78"/>
    </location>
</feature>
<proteinExistence type="predicted"/>
<accession>A0A699TA67</accession>
<reference evidence="2" key="1">
    <citation type="journal article" date="2019" name="Sci. Rep.">
        <title>Draft genome of Tanacetum cinerariifolium, the natural source of mosquito coil.</title>
        <authorList>
            <person name="Yamashiro T."/>
            <person name="Shiraishi A."/>
            <person name="Satake H."/>
            <person name="Nakayama K."/>
        </authorList>
    </citation>
    <scope>NUCLEOTIDE SEQUENCE</scope>
</reference>
<sequence>MAPTAVLTQSKLVFNTVVRPVSAAVPNIMITRPKYAHSINTKSKSTFRRHLTHSQSLKTSNSPPKVTDAKASVVSAAQ</sequence>
<evidence type="ECO:0000313" key="2">
    <source>
        <dbReference type="EMBL" id="GFD06720.1"/>
    </source>
</evidence>
<organism evidence="2">
    <name type="scientific">Tanacetum cinerariifolium</name>
    <name type="common">Dalmatian daisy</name>
    <name type="synonym">Chrysanthemum cinerariifolium</name>
    <dbReference type="NCBI Taxonomy" id="118510"/>
    <lineage>
        <taxon>Eukaryota</taxon>
        <taxon>Viridiplantae</taxon>
        <taxon>Streptophyta</taxon>
        <taxon>Embryophyta</taxon>
        <taxon>Tracheophyta</taxon>
        <taxon>Spermatophyta</taxon>
        <taxon>Magnoliopsida</taxon>
        <taxon>eudicotyledons</taxon>
        <taxon>Gunneridae</taxon>
        <taxon>Pentapetalae</taxon>
        <taxon>asterids</taxon>
        <taxon>campanulids</taxon>
        <taxon>Asterales</taxon>
        <taxon>Asteraceae</taxon>
        <taxon>Asteroideae</taxon>
        <taxon>Anthemideae</taxon>
        <taxon>Anthemidinae</taxon>
        <taxon>Tanacetum</taxon>
    </lineage>
</organism>
<comment type="caution">
    <text evidence="2">The sequence shown here is derived from an EMBL/GenBank/DDBJ whole genome shotgun (WGS) entry which is preliminary data.</text>
</comment>
<name>A0A699TA67_TANCI</name>